<sequence length="127" mass="13184">MFNKVSLAVITLGSAIALSAPAFAQSANPMVDKDLRMLRVDAGLCTSAKEAMVDWAAKIDGHGSYAVPVYPASVTIDCAEPAAVLPTGQSWGFSDQKAADVAALSQCEASLPDGFDRCAIVGQSYTK</sequence>
<dbReference type="OrthoDB" id="7855364at2"/>
<dbReference type="KEGG" id="rmb:K529_009740"/>
<dbReference type="Proteomes" id="UP000013243">
    <property type="component" value="Chromosome"/>
</dbReference>
<organism evidence="2 3">
    <name type="scientific">Tritonibacter mobilis F1926</name>
    <dbReference type="NCBI Taxonomy" id="1265309"/>
    <lineage>
        <taxon>Bacteria</taxon>
        <taxon>Pseudomonadati</taxon>
        <taxon>Pseudomonadota</taxon>
        <taxon>Alphaproteobacteria</taxon>
        <taxon>Rhodobacterales</taxon>
        <taxon>Paracoccaceae</taxon>
        <taxon>Tritonibacter</taxon>
    </lineage>
</organism>
<reference evidence="2 3" key="1">
    <citation type="journal article" date="2016" name="ISME J.">
        <title>Global occurrence and heterogeneity of the Roseobacter-clade species Ruegeria mobilis.</title>
        <authorList>
            <person name="Sonnenschein E."/>
            <person name="Gram L."/>
        </authorList>
    </citation>
    <scope>NUCLEOTIDE SEQUENCE [LARGE SCALE GENOMIC DNA]</scope>
    <source>
        <strain evidence="2 3">F1926</strain>
    </source>
</reference>
<feature type="signal peptide" evidence="1">
    <location>
        <begin position="1"/>
        <end position="24"/>
    </location>
</feature>
<dbReference type="EMBL" id="CP015230">
    <property type="protein sequence ID" value="ANP41042.1"/>
    <property type="molecule type" value="Genomic_DNA"/>
</dbReference>
<dbReference type="GeneID" id="28250114"/>
<keyword evidence="1" id="KW-0732">Signal</keyword>
<accession>A0A1B1A398</accession>
<name>A0A1B1A398_9RHOB</name>
<dbReference type="AlphaFoldDB" id="A0A1B1A398"/>
<protein>
    <submittedName>
        <fullName evidence="2">Uncharacterized protein</fullName>
    </submittedName>
</protein>
<proteinExistence type="predicted"/>
<evidence type="ECO:0000313" key="3">
    <source>
        <dbReference type="Proteomes" id="UP000013243"/>
    </source>
</evidence>
<evidence type="ECO:0000313" key="2">
    <source>
        <dbReference type="EMBL" id="ANP41042.1"/>
    </source>
</evidence>
<feature type="chain" id="PRO_5008518339" evidence="1">
    <location>
        <begin position="25"/>
        <end position="127"/>
    </location>
</feature>
<evidence type="ECO:0000256" key="1">
    <source>
        <dbReference type="SAM" id="SignalP"/>
    </source>
</evidence>
<gene>
    <name evidence="2" type="ORF">K529_009740</name>
</gene>
<dbReference type="RefSeq" id="WP_005610609.1">
    <property type="nucleotide sequence ID" value="NZ_CP015230.1"/>
</dbReference>